<feature type="compositionally biased region" description="Basic residues" evidence="1">
    <location>
        <begin position="409"/>
        <end position="422"/>
    </location>
</feature>
<feature type="region of interest" description="Disordered" evidence="1">
    <location>
        <begin position="519"/>
        <end position="693"/>
    </location>
</feature>
<feature type="non-terminal residue" evidence="2">
    <location>
        <position position="693"/>
    </location>
</feature>
<proteinExistence type="predicted"/>
<feature type="compositionally biased region" description="Basic residues" evidence="1">
    <location>
        <begin position="187"/>
        <end position="197"/>
    </location>
</feature>
<feature type="compositionally biased region" description="Basic and acidic residues" evidence="1">
    <location>
        <begin position="333"/>
        <end position="344"/>
    </location>
</feature>
<accession>A0A6J4LDM4</accession>
<feature type="compositionally biased region" description="Basic and acidic residues" evidence="1">
    <location>
        <begin position="574"/>
        <end position="584"/>
    </location>
</feature>
<feature type="non-terminal residue" evidence="2">
    <location>
        <position position="1"/>
    </location>
</feature>
<feature type="region of interest" description="Disordered" evidence="1">
    <location>
        <begin position="1"/>
        <end position="503"/>
    </location>
</feature>
<gene>
    <name evidence="2" type="ORF">AVDCRST_MAG89-2091</name>
</gene>
<dbReference type="AlphaFoldDB" id="A0A6J4LDM4"/>
<feature type="compositionally biased region" description="Basic and acidic residues" evidence="1">
    <location>
        <begin position="173"/>
        <end position="186"/>
    </location>
</feature>
<feature type="compositionally biased region" description="Pro residues" evidence="1">
    <location>
        <begin position="1"/>
        <end position="10"/>
    </location>
</feature>
<feature type="compositionally biased region" description="Basic and acidic residues" evidence="1">
    <location>
        <begin position="92"/>
        <end position="115"/>
    </location>
</feature>
<feature type="compositionally biased region" description="Basic residues" evidence="1">
    <location>
        <begin position="684"/>
        <end position="693"/>
    </location>
</feature>
<evidence type="ECO:0000313" key="2">
    <source>
        <dbReference type="EMBL" id="CAA9330420.1"/>
    </source>
</evidence>
<feature type="compositionally biased region" description="Low complexity" evidence="1">
    <location>
        <begin position="62"/>
        <end position="72"/>
    </location>
</feature>
<sequence length="693" mass="70185">PLAPHPPPQALPGRGRAGKRGGAQAGRLRSAHGSRRRAVPADGAGSPGRGGVRDAGHRVRGGRAAARAGAPGRPDRELGGRGQRGPAPQGAPDRRQGLVARQAEDAQGHPGDDGRAAGAVRRLPGGTGVRLCPRHPLAARDGVGVPVRGHARPAPGHRGRQARHGVAAPHGPADLRRRGLRQDRDRHPRRLQGRAGRKAGGGARAHDHPGRAAPAHLPRAPGRLSGEDRGPVALSHGEGAGQGAGAAGGGRGRHPGGNAPPAFARREVSRPRAAGDRRGAALRREAQGDAEAAAPQRGRADAHRHAHPAHPALFAAGAARHDADPDAAARPAAGDHPRAAVDRRHPGRRHPARAGPGRTGVLRPQPGGDDRRRRAEGAGAGVGRAHRGGARADARKGARGGDDPLPGGRGRRAGGHGHHRGGAGRSPRQHADRQPGGLLRPQPAVPDPRAGGPQPPPGVLLPAGARRDPGRRRKAAAGAGALHRAGERLPHRAQGHGAARRRQHPGAAAVGLRLGRGAGHVPAAAGRHHPADEGRRRVGPRPAGGGVGGRHGADPGQLHSRRGAEAPLLPAPFARREAGGDRRPAPRASRPLRPASRRGGDHAGDGGAAAAGGRAAHRAHPGSPVGRAHQLPAGDGAADGVASAQPAGLAVRRRGAPGPAAVADFDAPRHRAHHGHAGFGAARPCRRPRAGGV</sequence>
<reference evidence="2" key="1">
    <citation type="submission" date="2020-02" db="EMBL/GenBank/DDBJ databases">
        <authorList>
            <person name="Meier V. D."/>
        </authorList>
    </citation>
    <scope>NUCLEOTIDE SEQUENCE</scope>
    <source>
        <strain evidence="2">AVDCRST_MAG89</strain>
    </source>
</reference>
<dbReference type="EMBL" id="CADCTV010000442">
    <property type="protein sequence ID" value="CAA9330420.1"/>
    <property type="molecule type" value="Genomic_DNA"/>
</dbReference>
<feature type="compositionally biased region" description="Basic residues" evidence="1">
    <location>
        <begin position="149"/>
        <end position="163"/>
    </location>
</feature>
<feature type="compositionally biased region" description="Basic and acidic residues" evidence="1">
    <location>
        <begin position="390"/>
        <end position="402"/>
    </location>
</feature>
<feature type="compositionally biased region" description="Basic residues" evidence="1">
    <location>
        <begin position="491"/>
        <end position="503"/>
    </location>
</feature>
<name>A0A6J4LDM4_9BACT</name>
<feature type="compositionally biased region" description="Low complexity" evidence="1">
    <location>
        <begin position="633"/>
        <end position="663"/>
    </location>
</feature>
<feature type="compositionally biased region" description="Gly residues" evidence="1">
    <location>
        <begin position="238"/>
        <end position="250"/>
    </location>
</feature>
<feature type="compositionally biased region" description="Basic and acidic residues" evidence="1">
    <location>
        <begin position="264"/>
        <end position="287"/>
    </location>
</feature>
<organism evidence="2">
    <name type="scientific">uncultured Gemmatimonadota bacterium</name>
    <dbReference type="NCBI Taxonomy" id="203437"/>
    <lineage>
        <taxon>Bacteria</taxon>
        <taxon>Pseudomonadati</taxon>
        <taxon>Gemmatimonadota</taxon>
        <taxon>environmental samples</taxon>
    </lineage>
</organism>
<protein>
    <submittedName>
        <fullName evidence="2">Transcription-repair coupling factor</fullName>
    </submittedName>
</protein>
<feature type="compositionally biased region" description="Low complexity" evidence="1">
    <location>
        <begin position="309"/>
        <end position="318"/>
    </location>
</feature>
<evidence type="ECO:0000256" key="1">
    <source>
        <dbReference type="SAM" id="MobiDB-lite"/>
    </source>
</evidence>
<feature type="compositionally biased region" description="Basic residues" evidence="1">
    <location>
        <begin position="29"/>
        <end position="38"/>
    </location>
</feature>